<dbReference type="Pfam" id="PF13458">
    <property type="entry name" value="Peripla_BP_6"/>
    <property type="match status" value="1"/>
</dbReference>
<keyword evidence="2 3" id="KW-0732">Signal</keyword>
<dbReference type="PANTHER" id="PTHR47235:SF1">
    <property type="entry name" value="BLR6548 PROTEIN"/>
    <property type="match status" value="1"/>
</dbReference>
<gene>
    <name evidence="5" type="ORF">DFJ65_2438</name>
</gene>
<protein>
    <submittedName>
        <fullName evidence="5">Amino acid/amide ABC transporter substrate-binding protein (HAAT family)</fullName>
    </submittedName>
</protein>
<evidence type="ECO:0000313" key="5">
    <source>
        <dbReference type="EMBL" id="REF31371.1"/>
    </source>
</evidence>
<proteinExistence type="inferred from homology"/>
<dbReference type="SUPFAM" id="SSF53822">
    <property type="entry name" value="Periplasmic binding protein-like I"/>
    <property type="match status" value="1"/>
</dbReference>
<dbReference type="InterPro" id="IPR028081">
    <property type="entry name" value="Leu-bd"/>
</dbReference>
<dbReference type="Proteomes" id="UP000256253">
    <property type="component" value="Unassembled WGS sequence"/>
</dbReference>
<comment type="similarity">
    <text evidence="1">Belongs to the leucine-binding protein family.</text>
</comment>
<dbReference type="OrthoDB" id="7337537at2"/>
<dbReference type="AlphaFoldDB" id="A0A3D9V2M4"/>
<dbReference type="PANTHER" id="PTHR47235">
    <property type="entry name" value="BLR6548 PROTEIN"/>
    <property type="match status" value="1"/>
</dbReference>
<sequence>MISSKRATAAAVAGLAAVSLVAGCSTKAQDGTGSNNSSSGGGGGGVKTDVGVTDKEISLGALTDQTGTFKVLGTAVTQGNQMWADEVNKSGGICGRQIKINVSDTGYSAEKAVTLYNQAKSKDLGFVQLIGSPAMAALKKPLVTDKIAAVPLSWSSKNLDVPNVLMVGTTYDVEVINGLSYMQSKGKIKPGDKIGHIYFKTEYGENAVLGSKAYASKHNMTVVEAGISATTTDLTPSVTQLKGAGVKAIVVTTGPAQLASALGAARAQGLNVTVYGSGPTYTPQLLETPAAALLTSGNFFTSGVSVPFNSANPKAKEIATAWSAKNAGAVPTYGPQLGYAQAMVWGAVLKQACSDGDLTRQGILNAIRKTTVDTQGLTPNQDFTHPGSPATREVFLYTPAKVPGGIAADAQKYVAKEAQEYKAPFQK</sequence>
<evidence type="ECO:0000256" key="2">
    <source>
        <dbReference type="ARBA" id="ARBA00022729"/>
    </source>
</evidence>
<evidence type="ECO:0000256" key="1">
    <source>
        <dbReference type="ARBA" id="ARBA00010062"/>
    </source>
</evidence>
<feature type="chain" id="PRO_5039115776" evidence="3">
    <location>
        <begin position="31"/>
        <end position="427"/>
    </location>
</feature>
<dbReference type="EMBL" id="QTUA01000001">
    <property type="protein sequence ID" value="REF31371.1"/>
    <property type="molecule type" value="Genomic_DNA"/>
</dbReference>
<evidence type="ECO:0000313" key="6">
    <source>
        <dbReference type="Proteomes" id="UP000256253"/>
    </source>
</evidence>
<dbReference type="Gene3D" id="3.40.50.2300">
    <property type="match status" value="2"/>
</dbReference>
<accession>A0A3D9V2M4</accession>
<comment type="caution">
    <text evidence="5">The sequence shown here is derived from an EMBL/GenBank/DDBJ whole genome shotgun (WGS) entry which is preliminary data.</text>
</comment>
<evidence type="ECO:0000256" key="3">
    <source>
        <dbReference type="SAM" id="SignalP"/>
    </source>
</evidence>
<organism evidence="5 6">
    <name type="scientific">Calidifontibacter indicus</name>
    <dbReference type="NCBI Taxonomy" id="419650"/>
    <lineage>
        <taxon>Bacteria</taxon>
        <taxon>Bacillati</taxon>
        <taxon>Actinomycetota</taxon>
        <taxon>Actinomycetes</taxon>
        <taxon>Micrococcales</taxon>
        <taxon>Dermacoccaceae</taxon>
        <taxon>Calidifontibacter</taxon>
    </lineage>
</organism>
<feature type="signal peptide" evidence="3">
    <location>
        <begin position="1"/>
        <end position="30"/>
    </location>
</feature>
<dbReference type="PROSITE" id="PS51257">
    <property type="entry name" value="PROKAR_LIPOPROTEIN"/>
    <property type="match status" value="1"/>
</dbReference>
<feature type="domain" description="Leucine-binding protein" evidence="4">
    <location>
        <begin position="56"/>
        <end position="396"/>
    </location>
</feature>
<keyword evidence="6" id="KW-1185">Reference proteome</keyword>
<reference evidence="5 6" key="1">
    <citation type="submission" date="2018-08" db="EMBL/GenBank/DDBJ databases">
        <title>Sequencing the genomes of 1000 actinobacteria strains.</title>
        <authorList>
            <person name="Klenk H.-P."/>
        </authorList>
    </citation>
    <scope>NUCLEOTIDE SEQUENCE [LARGE SCALE GENOMIC DNA]</scope>
    <source>
        <strain evidence="5 6">DSM 22967</strain>
    </source>
</reference>
<name>A0A3D9V2M4_9MICO</name>
<evidence type="ECO:0000259" key="4">
    <source>
        <dbReference type="Pfam" id="PF13458"/>
    </source>
</evidence>
<dbReference type="InterPro" id="IPR028082">
    <property type="entry name" value="Peripla_BP_I"/>
</dbReference>